<dbReference type="SUPFAM" id="SSF53335">
    <property type="entry name" value="S-adenosyl-L-methionine-dependent methyltransferases"/>
    <property type="match status" value="1"/>
</dbReference>
<name>A0A562YCB9_9FLAO</name>
<dbReference type="GO" id="GO:0032259">
    <property type="term" value="P:methylation"/>
    <property type="evidence" value="ECO:0007669"/>
    <property type="project" value="UniProtKB-KW"/>
</dbReference>
<evidence type="ECO:0000313" key="3">
    <source>
        <dbReference type="Proteomes" id="UP000295814"/>
    </source>
</evidence>
<keyword evidence="2" id="KW-0489">Methyltransferase</keyword>
<evidence type="ECO:0000313" key="2">
    <source>
        <dbReference type="EMBL" id="TWO31735.1"/>
    </source>
</evidence>
<organism evidence="2 3">
    <name type="scientific">Seonamhaeicola sediminis</name>
    <dbReference type="NCBI Taxonomy" id="2528206"/>
    <lineage>
        <taxon>Bacteria</taxon>
        <taxon>Pseudomonadati</taxon>
        <taxon>Bacteroidota</taxon>
        <taxon>Flavobacteriia</taxon>
        <taxon>Flavobacteriales</taxon>
        <taxon>Flavobacteriaceae</taxon>
    </lineage>
</organism>
<gene>
    <name evidence="2" type="ORF">E1J38_012610</name>
</gene>
<dbReference type="RefSeq" id="WP_133357156.1">
    <property type="nucleotide sequence ID" value="NZ_SMZJ02000008.1"/>
</dbReference>
<evidence type="ECO:0000259" key="1">
    <source>
        <dbReference type="Pfam" id="PF13847"/>
    </source>
</evidence>
<feature type="domain" description="Methyltransferase" evidence="1">
    <location>
        <begin position="70"/>
        <end position="214"/>
    </location>
</feature>
<keyword evidence="2" id="KW-0808">Transferase</keyword>
<dbReference type="OrthoDB" id="9808140at2"/>
<dbReference type="GO" id="GO:0008168">
    <property type="term" value="F:methyltransferase activity"/>
    <property type="evidence" value="ECO:0007669"/>
    <property type="project" value="UniProtKB-KW"/>
</dbReference>
<sequence>MVKTIRNLYYKLSVKQRFWIRKLVYYPTDLFRDRSTLIPPKGMIYTGSGDFIKIGNSFFNYFKEHGNITPESTVLDIGSGIGRIAIPFTKFLNKNGSYEGFDVVKKGVNWCSKNISSKYPNFSFKYISLKNDLYNTSAENNASNFVFPYEANVFDFAFLISVFTHMLPNDLDNYLNEIIRVLKPNKKCIATFFILDEISSKLMNNSEKNFKYNHGHYSLMSEKVKEANVAYSKDYLISLIESKGFVIEKLHEGNWSGRDKTEITFSTQDILILRKK</sequence>
<keyword evidence="3" id="KW-1185">Reference proteome</keyword>
<dbReference type="InterPro" id="IPR029063">
    <property type="entry name" value="SAM-dependent_MTases_sf"/>
</dbReference>
<dbReference type="Pfam" id="PF13847">
    <property type="entry name" value="Methyltransf_31"/>
    <property type="match status" value="1"/>
</dbReference>
<dbReference type="EMBL" id="SMZJ02000008">
    <property type="protein sequence ID" value="TWO31735.1"/>
    <property type="molecule type" value="Genomic_DNA"/>
</dbReference>
<dbReference type="CDD" id="cd02440">
    <property type="entry name" value="AdoMet_MTases"/>
    <property type="match status" value="1"/>
</dbReference>
<dbReference type="Gene3D" id="3.40.50.150">
    <property type="entry name" value="Vaccinia Virus protein VP39"/>
    <property type="match status" value="1"/>
</dbReference>
<dbReference type="AlphaFoldDB" id="A0A562YCB9"/>
<dbReference type="Proteomes" id="UP000295814">
    <property type="component" value="Unassembled WGS sequence"/>
</dbReference>
<dbReference type="InterPro" id="IPR025714">
    <property type="entry name" value="Methyltranfer_dom"/>
</dbReference>
<reference evidence="2 3" key="1">
    <citation type="submission" date="2019-07" db="EMBL/GenBank/DDBJ databases">
        <title>Seonamhaeicola sp. W255 draft genome.</title>
        <authorList>
            <person name="Zhang X.-Y."/>
            <person name="Zhang R."/>
            <person name="Zhong Y.-L."/>
            <person name="Du Z.-J."/>
        </authorList>
    </citation>
    <scope>NUCLEOTIDE SEQUENCE [LARGE SCALE GENOMIC DNA]</scope>
    <source>
        <strain evidence="2 3">W255</strain>
    </source>
</reference>
<comment type="caution">
    <text evidence="2">The sequence shown here is derived from an EMBL/GenBank/DDBJ whole genome shotgun (WGS) entry which is preliminary data.</text>
</comment>
<proteinExistence type="predicted"/>
<accession>A0A562YCB9</accession>
<protein>
    <submittedName>
        <fullName evidence="2">Class I SAM-dependent methyltransferase</fullName>
    </submittedName>
</protein>